<dbReference type="GO" id="GO:0071169">
    <property type="term" value="P:establishment of protein localization to chromatin"/>
    <property type="evidence" value="ECO:0007669"/>
    <property type="project" value="TreeGrafter"/>
</dbReference>
<dbReference type="OrthoDB" id="7318948at2759"/>
<dbReference type="GO" id="GO:0005664">
    <property type="term" value="C:nuclear origin of replication recognition complex"/>
    <property type="evidence" value="ECO:0007669"/>
    <property type="project" value="TreeGrafter"/>
</dbReference>
<dbReference type="GO" id="GO:0006325">
    <property type="term" value="P:chromatin organization"/>
    <property type="evidence" value="ECO:0007669"/>
    <property type="project" value="UniProtKB-KW"/>
</dbReference>
<keyword evidence="4" id="KW-0433">Leucine-rich repeat</keyword>
<dbReference type="AlphaFoldDB" id="A0A8H7SCT7"/>
<keyword evidence="6" id="KW-0156">Chromatin regulator</keyword>
<dbReference type="Gene3D" id="2.130.10.10">
    <property type="entry name" value="YVTN repeat-like/Quinoprotein amine dehydrogenase"/>
    <property type="match status" value="1"/>
</dbReference>
<dbReference type="SUPFAM" id="SSF50978">
    <property type="entry name" value="WD40 repeat-like"/>
    <property type="match status" value="1"/>
</dbReference>
<dbReference type="InterPro" id="IPR001680">
    <property type="entry name" value="WD40_rpt"/>
</dbReference>
<accession>A0A8H7SCT7</accession>
<evidence type="ECO:0000256" key="7">
    <source>
        <dbReference type="PROSITE-ProRule" id="PRU00221"/>
    </source>
</evidence>
<dbReference type="InterPro" id="IPR036322">
    <property type="entry name" value="WD40_repeat_dom_sf"/>
</dbReference>
<dbReference type="PANTHER" id="PTHR24370">
    <property type="entry name" value="OPTICIN"/>
    <property type="match status" value="1"/>
</dbReference>
<dbReference type="InterPro" id="IPR015943">
    <property type="entry name" value="WD40/YVTN_repeat-like_dom_sf"/>
</dbReference>
<keyword evidence="11" id="KW-1185">Reference proteome</keyword>
<feature type="compositionally biased region" description="Basic and acidic residues" evidence="8">
    <location>
        <begin position="1"/>
        <end position="11"/>
    </location>
</feature>
<dbReference type="Proteomes" id="UP000646827">
    <property type="component" value="Unassembled WGS sequence"/>
</dbReference>
<evidence type="ECO:0000256" key="8">
    <source>
        <dbReference type="SAM" id="MobiDB-lite"/>
    </source>
</evidence>
<protein>
    <recommendedName>
        <fullName evidence="9">Leucine-rich repeat and WD repeat-containing protein 1 WD domain-containing protein</fullName>
    </recommendedName>
</protein>
<evidence type="ECO:0000256" key="5">
    <source>
        <dbReference type="ARBA" id="ARBA00022737"/>
    </source>
</evidence>
<organism evidence="10 11">
    <name type="scientific">Circinella minor</name>
    <dbReference type="NCBI Taxonomy" id="1195481"/>
    <lineage>
        <taxon>Eukaryota</taxon>
        <taxon>Fungi</taxon>
        <taxon>Fungi incertae sedis</taxon>
        <taxon>Mucoromycota</taxon>
        <taxon>Mucoromycotina</taxon>
        <taxon>Mucoromycetes</taxon>
        <taxon>Mucorales</taxon>
        <taxon>Lichtheimiaceae</taxon>
        <taxon>Circinella</taxon>
    </lineage>
</organism>
<evidence type="ECO:0000256" key="4">
    <source>
        <dbReference type="ARBA" id="ARBA00022614"/>
    </source>
</evidence>
<gene>
    <name evidence="10" type="ORF">INT45_005932</name>
</gene>
<evidence type="ECO:0000256" key="2">
    <source>
        <dbReference type="ARBA" id="ARBA00022454"/>
    </source>
</evidence>
<feature type="repeat" description="WD" evidence="7">
    <location>
        <begin position="207"/>
        <end position="241"/>
    </location>
</feature>
<comment type="subcellular location">
    <subcellularLocation>
        <location evidence="1">Chromosome</location>
    </subcellularLocation>
</comment>
<dbReference type="SMART" id="SM00320">
    <property type="entry name" value="WD40"/>
    <property type="match status" value="2"/>
</dbReference>
<evidence type="ECO:0000259" key="9">
    <source>
        <dbReference type="Pfam" id="PF23215"/>
    </source>
</evidence>
<dbReference type="InterPro" id="IPR019775">
    <property type="entry name" value="WD40_repeat_CS"/>
</dbReference>
<dbReference type="InterPro" id="IPR056160">
    <property type="entry name" value="WD_LRWD1"/>
</dbReference>
<keyword evidence="2" id="KW-0158">Chromosome</keyword>
<dbReference type="PROSITE" id="PS00678">
    <property type="entry name" value="WD_REPEATS_1"/>
    <property type="match status" value="1"/>
</dbReference>
<sequence length="488" mass="55192">MTDRVDSDKKQKLNPTSSLSLTTHADSQTTTTTTTNATTSTAIKPTKTFTKRKPKVQSSSTINSNTQSTSTKPQVKTFKKRIEPLPLLNHSYKLSSILKGHASDNNEENDNNLWACEFEPTTGLVALCGANNILFLNVQLGRYVKKYTHIEPNEEFLCLSWTQLIGPKDLLDENAVEDAQCNILAAAGQLGSIKLFNTLQNECFRYLFGHQKQVRKLQFSKSKPRWLFSCSEDMTVRLWDIGPPNVNDQNNSSMCLAKFSLPSQVSEPSAFCITPNLSMMMVGCMQGEMVRYDIKPSEIRKLENEEKNNNNNINETSHSMKTFKHKLIYPSGNEWHEGYIDDIYILGQQQERSKSHALDHFIVSRGSDDFETLIWDPKKSTKTDAEIAISLEWPDSENHVGLRMKVVEQRGEKVLLAGDYKGQIRIFNIGNDRKSRTLEDGTKEMFPPTKILSHGMSSAVIRDLCISKDTKKIIAVNSTNEVFIWTCD</sequence>
<keyword evidence="3 7" id="KW-0853">WD repeat</keyword>
<dbReference type="GO" id="GO:0003682">
    <property type="term" value="F:chromatin binding"/>
    <property type="evidence" value="ECO:0007669"/>
    <property type="project" value="TreeGrafter"/>
</dbReference>
<dbReference type="PANTHER" id="PTHR24370:SF10">
    <property type="entry name" value="LEUCINE-RICH REPEAT AND WD REPEAT-CONTAINING PROTEIN 1"/>
    <property type="match status" value="1"/>
</dbReference>
<keyword evidence="5" id="KW-0677">Repeat</keyword>
<evidence type="ECO:0000313" key="11">
    <source>
        <dbReference type="Proteomes" id="UP000646827"/>
    </source>
</evidence>
<feature type="region of interest" description="Disordered" evidence="8">
    <location>
        <begin position="1"/>
        <end position="76"/>
    </location>
</feature>
<dbReference type="EMBL" id="JAEPRB010000018">
    <property type="protein sequence ID" value="KAG2226260.1"/>
    <property type="molecule type" value="Genomic_DNA"/>
</dbReference>
<dbReference type="InterPro" id="IPR052489">
    <property type="entry name" value="LRWD1"/>
</dbReference>
<dbReference type="PROSITE" id="PS50294">
    <property type="entry name" value="WD_REPEATS_REGION"/>
    <property type="match status" value="1"/>
</dbReference>
<evidence type="ECO:0000256" key="1">
    <source>
        <dbReference type="ARBA" id="ARBA00004286"/>
    </source>
</evidence>
<dbReference type="Pfam" id="PF23215">
    <property type="entry name" value="WD_LRWD1"/>
    <property type="match status" value="1"/>
</dbReference>
<feature type="compositionally biased region" description="Low complexity" evidence="8">
    <location>
        <begin position="57"/>
        <end position="71"/>
    </location>
</feature>
<feature type="compositionally biased region" description="Low complexity" evidence="8">
    <location>
        <begin position="20"/>
        <end position="48"/>
    </location>
</feature>
<evidence type="ECO:0000313" key="10">
    <source>
        <dbReference type="EMBL" id="KAG2226260.1"/>
    </source>
</evidence>
<dbReference type="PROSITE" id="PS50082">
    <property type="entry name" value="WD_REPEATS_2"/>
    <property type="match status" value="1"/>
</dbReference>
<feature type="domain" description="Leucine-rich repeat and WD repeat-containing protein 1 WD" evidence="9">
    <location>
        <begin position="98"/>
        <end position="294"/>
    </location>
</feature>
<evidence type="ECO:0000256" key="6">
    <source>
        <dbReference type="ARBA" id="ARBA00022853"/>
    </source>
</evidence>
<reference evidence="10 11" key="1">
    <citation type="submission" date="2020-12" db="EMBL/GenBank/DDBJ databases">
        <title>Metabolic potential, ecology and presence of endohyphal bacteria is reflected in genomic diversity of Mucoromycotina.</title>
        <authorList>
            <person name="Muszewska A."/>
            <person name="Okrasinska A."/>
            <person name="Steczkiewicz K."/>
            <person name="Drgas O."/>
            <person name="Orlowska M."/>
            <person name="Perlinska-Lenart U."/>
            <person name="Aleksandrzak-Piekarczyk T."/>
            <person name="Szatraj K."/>
            <person name="Zielenkiewicz U."/>
            <person name="Pilsyk S."/>
            <person name="Malc E."/>
            <person name="Mieczkowski P."/>
            <person name="Kruszewska J.S."/>
            <person name="Biernat P."/>
            <person name="Pawlowska J."/>
        </authorList>
    </citation>
    <scope>NUCLEOTIDE SEQUENCE [LARGE SCALE GENOMIC DNA]</scope>
    <source>
        <strain evidence="10 11">CBS 142.35</strain>
    </source>
</reference>
<name>A0A8H7SCT7_9FUNG</name>
<evidence type="ECO:0000256" key="3">
    <source>
        <dbReference type="ARBA" id="ARBA00022574"/>
    </source>
</evidence>
<proteinExistence type="predicted"/>
<comment type="caution">
    <text evidence="10">The sequence shown here is derived from an EMBL/GenBank/DDBJ whole genome shotgun (WGS) entry which is preliminary data.</text>
</comment>